<keyword evidence="2" id="KW-1185">Reference proteome</keyword>
<name>A0AAV2E7G6_9ROSI</name>
<organism evidence="1 2">
    <name type="scientific">Linum trigynum</name>
    <dbReference type="NCBI Taxonomy" id="586398"/>
    <lineage>
        <taxon>Eukaryota</taxon>
        <taxon>Viridiplantae</taxon>
        <taxon>Streptophyta</taxon>
        <taxon>Embryophyta</taxon>
        <taxon>Tracheophyta</taxon>
        <taxon>Spermatophyta</taxon>
        <taxon>Magnoliopsida</taxon>
        <taxon>eudicotyledons</taxon>
        <taxon>Gunneridae</taxon>
        <taxon>Pentapetalae</taxon>
        <taxon>rosids</taxon>
        <taxon>fabids</taxon>
        <taxon>Malpighiales</taxon>
        <taxon>Linaceae</taxon>
        <taxon>Linum</taxon>
    </lineage>
</organism>
<sequence>MVRFNPALGEDHFISNFISGMEEELRPVVTMWKPLTLANAFQLAQLEEASNEARQKKWRTGASFTLPPSQ</sequence>
<gene>
    <name evidence="1" type="ORF">LTRI10_LOCUS22833</name>
</gene>
<evidence type="ECO:0000313" key="1">
    <source>
        <dbReference type="EMBL" id="CAL1381455.1"/>
    </source>
</evidence>
<dbReference type="AlphaFoldDB" id="A0AAV2E7G6"/>
<dbReference type="Proteomes" id="UP001497516">
    <property type="component" value="Chromosome 4"/>
</dbReference>
<evidence type="ECO:0000313" key="2">
    <source>
        <dbReference type="Proteomes" id="UP001497516"/>
    </source>
</evidence>
<accession>A0AAV2E7G6</accession>
<proteinExistence type="predicted"/>
<reference evidence="1 2" key="1">
    <citation type="submission" date="2024-04" db="EMBL/GenBank/DDBJ databases">
        <authorList>
            <person name="Fracassetti M."/>
        </authorList>
    </citation>
    <scope>NUCLEOTIDE SEQUENCE [LARGE SCALE GENOMIC DNA]</scope>
</reference>
<dbReference type="EMBL" id="OZ034817">
    <property type="protein sequence ID" value="CAL1381455.1"/>
    <property type="molecule type" value="Genomic_DNA"/>
</dbReference>
<protein>
    <submittedName>
        <fullName evidence="1">Uncharacterized protein</fullName>
    </submittedName>
</protein>